<proteinExistence type="predicted"/>
<protein>
    <submittedName>
        <fullName evidence="1">Uncharacterized protein</fullName>
    </submittedName>
</protein>
<dbReference type="SUPFAM" id="SSF52402">
    <property type="entry name" value="Adenine nucleotide alpha hydrolases-like"/>
    <property type="match status" value="1"/>
</dbReference>
<dbReference type="PATRIC" id="fig|317.175.peg.1429"/>
<dbReference type="Proteomes" id="UP000028631">
    <property type="component" value="Unassembled WGS sequence"/>
</dbReference>
<comment type="caution">
    <text evidence="1">The sequence shown here is derived from an EMBL/GenBank/DDBJ whole genome shotgun (WGS) entry which is preliminary data.</text>
</comment>
<dbReference type="EMBL" id="JPQU01000023">
    <property type="protein sequence ID" value="KFE56898.1"/>
    <property type="molecule type" value="Genomic_DNA"/>
</dbReference>
<organism evidence="1 2">
    <name type="scientific">Pseudomonas syringae</name>
    <dbReference type="NCBI Taxonomy" id="317"/>
    <lineage>
        <taxon>Bacteria</taxon>
        <taxon>Pseudomonadati</taxon>
        <taxon>Pseudomonadota</taxon>
        <taxon>Gammaproteobacteria</taxon>
        <taxon>Pseudomonadales</taxon>
        <taxon>Pseudomonadaceae</taxon>
        <taxon>Pseudomonas</taxon>
    </lineage>
</organism>
<accession>A0A085VN85</accession>
<reference evidence="1 2" key="1">
    <citation type="submission" date="2014-07" db="EMBL/GenBank/DDBJ databases">
        <title>Draft Genome Sequences of Environmental Pseudomonas syringae strains.</title>
        <authorList>
            <person name="Baltrus D.A."/>
            <person name="Berge O."/>
            <person name="Morris C."/>
        </authorList>
    </citation>
    <scope>NUCLEOTIDE SEQUENCE [LARGE SCALE GENOMIC DNA]</scope>
    <source>
        <strain evidence="1 2">GAW0119</strain>
    </source>
</reference>
<dbReference type="AlphaFoldDB" id="A0A085VN85"/>
<dbReference type="RefSeq" id="WP_032627200.1">
    <property type="nucleotide sequence ID" value="NZ_JPQU01000023.1"/>
</dbReference>
<evidence type="ECO:0000313" key="1">
    <source>
        <dbReference type="EMBL" id="KFE56898.1"/>
    </source>
</evidence>
<dbReference type="OrthoDB" id="7028673at2"/>
<keyword evidence="2" id="KW-1185">Reference proteome</keyword>
<sequence length="501" mass="55750">MSSIHEQAMNYVYQQVLQRLLSYFTRAERTALQLLIQRLIVAAGGIERIASFKVLVPFSGGKDSAYTVALLRAAQLSIAGRSPATFNLRVATMRHAGMTPAVMDNIHRTYCALFLHDDPRVELLLVEGEQVQMFEPDFPVSAAHRELNRSDMLVSGHVSAGDGRTTFCNSCYLGIAGFFARATAWGSGVDAVVSGDPRKEQKQYVTWIMRLAPRSGYRFSDWGNQNFNGMLKIIDSIGQAYHQELYGEGNDSSAPFPRPYIGANKAVVPSFISIADLIPSGIEDHWKLLTDFLGFRFEDLAFSFSESDCANPLLMAHMRGLKVQYVQGRSYAEGIAEYLQLAKVLMRRKGMPQRLIDQALGAYQGEEKINARRALAAEFAQQGYGLGEAQLICMMFSPFVDEGRELEAFLRRCHPGMLVAIPDLHKALQGHGAPDQVLQWLVDISGLTLEGLQNLYRKHRVDFNDQSSLIARVRAADPDKRKIITVDADTGEPAFEMLSGR</sequence>
<gene>
    <name evidence="1" type="ORF">IV01_06875</name>
</gene>
<name>A0A085VN85_PSESX</name>
<evidence type="ECO:0000313" key="2">
    <source>
        <dbReference type="Proteomes" id="UP000028631"/>
    </source>
</evidence>